<keyword evidence="1" id="KW-0863">Zinc-finger</keyword>
<evidence type="ECO:0000256" key="1">
    <source>
        <dbReference type="PROSITE-ProRule" id="PRU00047"/>
    </source>
</evidence>
<dbReference type="PROSITE" id="PS50158">
    <property type="entry name" value="ZF_CCHC"/>
    <property type="match status" value="1"/>
</dbReference>
<evidence type="ECO:0000313" key="4">
    <source>
        <dbReference type="EMBL" id="KAF7821196.1"/>
    </source>
</evidence>
<evidence type="ECO:0000259" key="3">
    <source>
        <dbReference type="PROSITE" id="PS50158"/>
    </source>
</evidence>
<dbReference type="AlphaFoldDB" id="A0A834WJ00"/>
<name>A0A834WJ00_9FABA</name>
<dbReference type="InterPro" id="IPR036397">
    <property type="entry name" value="RNaseH_sf"/>
</dbReference>
<evidence type="ECO:0000313" key="5">
    <source>
        <dbReference type="Proteomes" id="UP000634136"/>
    </source>
</evidence>
<reference evidence="4" key="1">
    <citation type="submission" date="2020-09" db="EMBL/GenBank/DDBJ databases">
        <title>Genome-Enabled Discovery of Anthraquinone Biosynthesis in Senna tora.</title>
        <authorList>
            <person name="Kang S.-H."/>
            <person name="Pandey R.P."/>
            <person name="Lee C.-M."/>
            <person name="Sim J.-S."/>
            <person name="Jeong J.-T."/>
            <person name="Choi B.-S."/>
            <person name="Jung M."/>
            <person name="Ginzburg D."/>
            <person name="Zhao K."/>
            <person name="Won S.Y."/>
            <person name="Oh T.-J."/>
            <person name="Yu Y."/>
            <person name="Kim N.-H."/>
            <person name="Lee O.R."/>
            <person name="Lee T.-H."/>
            <person name="Bashyal P."/>
            <person name="Kim T.-S."/>
            <person name="Lee W.-H."/>
            <person name="Kawkins C."/>
            <person name="Kim C.-K."/>
            <person name="Kim J.S."/>
            <person name="Ahn B.O."/>
            <person name="Rhee S.Y."/>
            <person name="Sohng J.K."/>
        </authorList>
    </citation>
    <scope>NUCLEOTIDE SEQUENCE</scope>
    <source>
        <tissue evidence="4">Leaf</tissue>
    </source>
</reference>
<dbReference type="InterPro" id="IPR001878">
    <property type="entry name" value="Znf_CCHC"/>
</dbReference>
<sequence length="198" mass="22692">MEKMKKNRNYIECWFGSNKKKGTCDVEQHCCGEGRTMATAERLPRQNDNHGGTTATVERPSRQQRYRNEEAPHKKQHKEPTQDGCFFCGAEGHKKKHCTNYHAWRAKKGPFAKFLEECGIVPQYTMPGSPTMNGVAERRNIRLKDMKNRDGKKNRSVFDAREKFATTSSVGSTQERETVWGSNAMKKERNGVEFGVEN</sequence>
<dbReference type="SUPFAM" id="SSF53098">
    <property type="entry name" value="Ribonuclease H-like"/>
    <property type="match status" value="1"/>
</dbReference>
<dbReference type="OrthoDB" id="1750614at2759"/>
<comment type="caution">
    <text evidence="4">The sequence shown here is derived from an EMBL/GenBank/DDBJ whole genome shotgun (WGS) entry which is preliminary data.</text>
</comment>
<keyword evidence="5" id="KW-1185">Reference proteome</keyword>
<proteinExistence type="predicted"/>
<protein>
    <submittedName>
        <fullName evidence="4">Retrovirus-related Pol polyprotein from transposon TNT 1-94</fullName>
    </submittedName>
</protein>
<feature type="region of interest" description="Disordered" evidence="2">
    <location>
        <begin position="41"/>
        <end position="80"/>
    </location>
</feature>
<dbReference type="EMBL" id="JAAIUW010000008">
    <property type="protein sequence ID" value="KAF7821196.1"/>
    <property type="molecule type" value="Genomic_DNA"/>
</dbReference>
<dbReference type="InterPro" id="IPR012337">
    <property type="entry name" value="RNaseH-like_sf"/>
</dbReference>
<gene>
    <name evidence="4" type="ORF">G2W53_026651</name>
</gene>
<feature type="compositionally biased region" description="Basic and acidic residues" evidence="2">
    <location>
        <begin position="66"/>
        <end position="80"/>
    </location>
</feature>
<dbReference type="GO" id="GO:0003676">
    <property type="term" value="F:nucleic acid binding"/>
    <property type="evidence" value="ECO:0007669"/>
    <property type="project" value="InterPro"/>
</dbReference>
<keyword evidence="1" id="KW-0862">Zinc</keyword>
<keyword evidence="1" id="KW-0479">Metal-binding</keyword>
<organism evidence="4 5">
    <name type="scientific">Senna tora</name>
    <dbReference type="NCBI Taxonomy" id="362788"/>
    <lineage>
        <taxon>Eukaryota</taxon>
        <taxon>Viridiplantae</taxon>
        <taxon>Streptophyta</taxon>
        <taxon>Embryophyta</taxon>
        <taxon>Tracheophyta</taxon>
        <taxon>Spermatophyta</taxon>
        <taxon>Magnoliopsida</taxon>
        <taxon>eudicotyledons</taxon>
        <taxon>Gunneridae</taxon>
        <taxon>Pentapetalae</taxon>
        <taxon>rosids</taxon>
        <taxon>fabids</taxon>
        <taxon>Fabales</taxon>
        <taxon>Fabaceae</taxon>
        <taxon>Caesalpinioideae</taxon>
        <taxon>Cassia clade</taxon>
        <taxon>Senna</taxon>
    </lineage>
</organism>
<dbReference type="Gene3D" id="3.30.420.10">
    <property type="entry name" value="Ribonuclease H-like superfamily/Ribonuclease H"/>
    <property type="match status" value="1"/>
</dbReference>
<dbReference type="GO" id="GO:0008270">
    <property type="term" value="F:zinc ion binding"/>
    <property type="evidence" value="ECO:0007669"/>
    <property type="project" value="UniProtKB-KW"/>
</dbReference>
<accession>A0A834WJ00</accession>
<feature type="domain" description="CCHC-type" evidence="3">
    <location>
        <begin position="85"/>
        <end position="100"/>
    </location>
</feature>
<dbReference type="Proteomes" id="UP000634136">
    <property type="component" value="Unassembled WGS sequence"/>
</dbReference>
<evidence type="ECO:0000256" key="2">
    <source>
        <dbReference type="SAM" id="MobiDB-lite"/>
    </source>
</evidence>